<dbReference type="Gene3D" id="3.20.20.150">
    <property type="entry name" value="Divalent-metal-dependent TIM barrel enzymes"/>
    <property type="match status" value="1"/>
</dbReference>
<dbReference type="InterPro" id="IPR036237">
    <property type="entry name" value="Xyl_isomerase-like_sf"/>
</dbReference>
<gene>
    <name evidence="3" type="ORF">GCM10022214_28560</name>
</gene>
<dbReference type="Pfam" id="PF01261">
    <property type="entry name" value="AP_endonuc_2"/>
    <property type="match status" value="1"/>
</dbReference>
<dbReference type="PROSITE" id="PS51318">
    <property type="entry name" value="TAT"/>
    <property type="match status" value="1"/>
</dbReference>
<dbReference type="EMBL" id="BAAAZG010000016">
    <property type="protein sequence ID" value="GAA4071079.1"/>
    <property type="molecule type" value="Genomic_DNA"/>
</dbReference>
<dbReference type="RefSeq" id="WP_344946411.1">
    <property type="nucleotide sequence ID" value="NZ_BAAAZG010000016.1"/>
</dbReference>
<evidence type="ECO:0000313" key="4">
    <source>
        <dbReference type="Proteomes" id="UP001500683"/>
    </source>
</evidence>
<dbReference type="InterPro" id="IPR019546">
    <property type="entry name" value="TAT_signal_bac_arc"/>
</dbReference>
<dbReference type="Proteomes" id="UP001500683">
    <property type="component" value="Unassembled WGS sequence"/>
</dbReference>
<evidence type="ECO:0000313" key="3">
    <source>
        <dbReference type="EMBL" id="GAA4071079.1"/>
    </source>
</evidence>
<dbReference type="PANTHER" id="PTHR12110">
    <property type="entry name" value="HYDROXYPYRUVATE ISOMERASE"/>
    <property type="match status" value="1"/>
</dbReference>
<dbReference type="InterPro" id="IPR050312">
    <property type="entry name" value="IolE/XylAMocC-like"/>
</dbReference>
<evidence type="ECO:0000259" key="2">
    <source>
        <dbReference type="Pfam" id="PF01261"/>
    </source>
</evidence>
<keyword evidence="4" id="KW-1185">Reference proteome</keyword>
<keyword evidence="1" id="KW-0732">Signal</keyword>
<evidence type="ECO:0000256" key="1">
    <source>
        <dbReference type="SAM" id="SignalP"/>
    </source>
</evidence>
<name>A0ABP7VNJ0_9ACTN</name>
<dbReference type="InterPro" id="IPR013022">
    <property type="entry name" value="Xyl_isomerase-like_TIM-brl"/>
</dbReference>
<reference evidence="4" key="1">
    <citation type="journal article" date="2019" name="Int. J. Syst. Evol. Microbiol.">
        <title>The Global Catalogue of Microorganisms (GCM) 10K type strain sequencing project: providing services to taxonomists for standard genome sequencing and annotation.</title>
        <authorList>
            <consortium name="The Broad Institute Genomics Platform"/>
            <consortium name="The Broad Institute Genome Sequencing Center for Infectious Disease"/>
            <person name="Wu L."/>
            <person name="Ma J."/>
        </authorList>
    </citation>
    <scope>NUCLEOTIDE SEQUENCE [LARGE SCALE GENOMIC DNA]</scope>
    <source>
        <strain evidence="4">JCM 16702</strain>
    </source>
</reference>
<accession>A0ABP7VNJ0</accession>
<dbReference type="PANTHER" id="PTHR12110:SF41">
    <property type="entry name" value="INOSOSE DEHYDRATASE"/>
    <property type="match status" value="1"/>
</dbReference>
<dbReference type="InterPro" id="IPR006311">
    <property type="entry name" value="TAT_signal"/>
</dbReference>
<comment type="caution">
    <text evidence="3">The sequence shown here is derived from an EMBL/GenBank/DDBJ whole genome shotgun (WGS) entry which is preliminary data.</text>
</comment>
<feature type="chain" id="PRO_5046414387" evidence="1">
    <location>
        <begin position="32"/>
        <end position="286"/>
    </location>
</feature>
<organism evidence="3 4">
    <name type="scientific">Actinomadura miaoliensis</name>
    <dbReference type="NCBI Taxonomy" id="430685"/>
    <lineage>
        <taxon>Bacteria</taxon>
        <taxon>Bacillati</taxon>
        <taxon>Actinomycetota</taxon>
        <taxon>Actinomycetes</taxon>
        <taxon>Streptosporangiales</taxon>
        <taxon>Thermomonosporaceae</taxon>
        <taxon>Actinomadura</taxon>
    </lineage>
</organism>
<sequence>MHEINRRTLLGGTAATALGLGLAALPGTAHAAGGGRPTGRVPRGAISVQLYTLRDLLSQDVEGTLRSLAAIGYRKVELAGTYGRTAAQFRQILDRHGLHGTSGHISLAADMAPVFEDCVTLGQRFAVVPWASFSTADEWKKLADDLNKAGRLACRYGLRFGYHNHAHEFQRLPTGEVPYDIITSRTDPRYVHLELDLYWAVAGGRDPVELIRAHRHRVLQYHVKDRAADGSFADLGTGTIDFPRIFSHSREAGVIEYIVEHDQPTAPLNTAKVGYDYLRAVRFPKR</sequence>
<keyword evidence="3" id="KW-0413">Isomerase</keyword>
<proteinExistence type="predicted"/>
<feature type="domain" description="Xylose isomerase-like TIM barrel" evidence="2">
    <location>
        <begin position="66"/>
        <end position="278"/>
    </location>
</feature>
<dbReference type="NCBIfam" id="TIGR01409">
    <property type="entry name" value="TAT_signal_seq"/>
    <property type="match status" value="1"/>
</dbReference>
<dbReference type="GO" id="GO:0016853">
    <property type="term" value="F:isomerase activity"/>
    <property type="evidence" value="ECO:0007669"/>
    <property type="project" value="UniProtKB-KW"/>
</dbReference>
<dbReference type="SUPFAM" id="SSF51658">
    <property type="entry name" value="Xylose isomerase-like"/>
    <property type="match status" value="1"/>
</dbReference>
<protein>
    <submittedName>
        <fullName evidence="3">Sugar phosphate isomerase/epimerase</fullName>
    </submittedName>
</protein>
<feature type="signal peptide" evidence="1">
    <location>
        <begin position="1"/>
        <end position="31"/>
    </location>
</feature>